<keyword evidence="2" id="KW-0472">Membrane</keyword>
<feature type="region of interest" description="Disordered" evidence="1">
    <location>
        <begin position="156"/>
        <end position="190"/>
    </location>
</feature>
<dbReference type="AlphaFoldDB" id="A0A9D2HSG9"/>
<dbReference type="SUPFAM" id="SSF56925">
    <property type="entry name" value="OMPA-like"/>
    <property type="match status" value="1"/>
</dbReference>
<evidence type="ECO:0000313" key="3">
    <source>
        <dbReference type="EMBL" id="HJA82957.1"/>
    </source>
</evidence>
<evidence type="ECO:0000313" key="4">
    <source>
        <dbReference type="Proteomes" id="UP000823860"/>
    </source>
</evidence>
<dbReference type="InterPro" id="IPR011250">
    <property type="entry name" value="OMP/PagP_B-barrel"/>
</dbReference>
<feature type="compositionally biased region" description="Basic and acidic residues" evidence="1">
    <location>
        <begin position="168"/>
        <end position="180"/>
    </location>
</feature>
<gene>
    <name evidence="3" type="ORF">H9785_03140</name>
</gene>
<keyword evidence="2" id="KW-1133">Transmembrane helix</keyword>
<feature type="transmembrane region" description="Helical" evidence="2">
    <location>
        <begin position="55"/>
        <end position="73"/>
    </location>
</feature>
<feature type="compositionally biased region" description="Low complexity" evidence="1">
    <location>
        <begin position="181"/>
        <end position="190"/>
    </location>
</feature>
<organism evidence="3 4">
    <name type="scientific">Candidatus Bacteroides intestinavium</name>
    <dbReference type="NCBI Taxonomy" id="2838469"/>
    <lineage>
        <taxon>Bacteria</taxon>
        <taxon>Pseudomonadati</taxon>
        <taxon>Bacteroidota</taxon>
        <taxon>Bacteroidia</taxon>
        <taxon>Bacteroidales</taxon>
        <taxon>Bacteroidaceae</taxon>
        <taxon>Bacteroides</taxon>
    </lineage>
</organism>
<keyword evidence="2" id="KW-0812">Transmembrane</keyword>
<evidence type="ECO:0000256" key="1">
    <source>
        <dbReference type="SAM" id="MobiDB-lite"/>
    </source>
</evidence>
<dbReference type="EMBL" id="DWZE01000042">
    <property type="protein sequence ID" value="HJA82957.1"/>
    <property type="molecule type" value="Genomic_DNA"/>
</dbReference>
<proteinExistence type="predicted"/>
<accession>A0A9D2HSG9</accession>
<name>A0A9D2HSG9_9BACE</name>
<reference evidence="3" key="2">
    <citation type="submission" date="2021-04" db="EMBL/GenBank/DDBJ databases">
        <authorList>
            <person name="Gilroy R."/>
        </authorList>
    </citation>
    <scope>NUCLEOTIDE SEQUENCE</scope>
    <source>
        <strain evidence="3">ChiHecec1B25-7008</strain>
    </source>
</reference>
<dbReference type="Proteomes" id="UP000823860">
    <property type="component" value="Unassembled WGS sequence"/>
</dbReference>
<protein>
    <submittedName>
        <fullName evidence="3">Porin family protein</fullName>
    </submittedName>
</protein>
<evidence type="ECO:0000256" key="2">
    <source>
        <dbReference type="SAM" id="Phobius"/>
    </source>
</evidence>
<reference evidence="3" key="1">
    <citation type="journal article" date="2021" name="PeerJ">
        <title>Extensive microbial diversity within the chicken gut microbiome revealed by metagenomics and culture.</title>
        <authorList>
            <person name="Gilroy R."/>
            <person name="Ravi A."/>
            <person name="Getino M."/>
            <person name="Pursley I."/>
            <person name="Horton D.L."/>
            <person name="Alikhan N.F."/>
            <person name="Baker D."/>
            <person name="Gharbi K."/>
            <person name="Hall N."/>
            <person name="Watson M."/>
            <person name="Adriaenssens E.M."/>
            <person name="Foster-Nyarko E."/>
            <person name="Jarju S."/>
            <person name="Secka A."/>
            <person name="Antonio M."/>
            <person name="Oren A."/>
            <person name="Chaudhuri R.R."/>
            <person name="La Ragione R."/>
            <person name="Hildebrand F."/>
            <person name="Pallen M.J."/>
        </authorList>
    </citation>
    <scope>NUCLEOTIDE SEQUENCE</scope>
    <source>
        <strain evidence="3">ChiHecec1B25-7008</strain>
    </source>
</reference>
<sequence length="362" mass="39723">MRENSELTNLFKNRLSQTEMEVRDGFWETLEQDLSKSIPAVGRERRGFSSRMHRWVVAASVLLVLGAATLVWWSRSPQEAGEEVSVAPLLTLSETPEAEEGVSASVEEASVRPIDPVKEGGTHRPVLAKAVAQAEPSPQEPMSVHVSITITQRQYGYPSDDAGRRRRDPMSRVKHEHWTEDGASWSASGGEEASVEDCAALLKTPRWFLKASAGTSLPKGNYQAPLEVELGVERRLNKRLSLEAGLQYVRLHEDGGETLHTLGIPVRLNVLLAGNSKVDLYALAGGAVEKCVAGAPDNGFEAEPVQCSVMAGMGVRYKMNDRLALFVEPTVTHHFDTDSSTRSLYSERPTNLNLSCGLRMAF</sequence>
<comment type="caution">
    <text evidence="3">The sequence shown here is derived from an EMBL/GenBank/DDBJ whole genome shotgun (WGS) entry which is preliminary data.</text>
</comment>
<dbReference type="Gene3D" id="2.40.160.20">
    <property type="match status" value="1"/>
</dbReference>